<keyword evidence="1" id="KW-0812">Transmembrane</keyword>
<keyword evidence="1" id="KW-1133">Transmembrane helix</keyword>
<organism evidence="2">
    <name type="scientific">bioreactor metagenome</name>
    <dbReference type="NCBI Taxonomy" id="1076179"/>
    <lineage>
        <taxon>unclassified sequences</taxon>
        <taxon>metagenomes</taxon>
        <taxon>ecological metagenomes</taxon>
    </lineage>
</organism>
<sequence>MKKEDLINEINLGAKKKQGDLWYNMGRYLYVPFATILCIIALFMKVAF</sequence>
<dbReference type="EMBL" id="VSSQ01057592">
    <property type="protein sequence ID" value="MPN11387.1"/>
    <property type="molecule type" value="Genomic_DNA"/>
</dbReference>
<dbReference type="AlphaFoldDB" id="A0A645FAV4"/>
<name>A0A645FAV4_9ZZZZ</name>
<evidence type="ECO:0000256" key="1">
    <source>
        <dbReference type="SAM" id="Phobius"/>
    </source>
</evidence>
<accession>A0A645FAV4</accession>
<gene>
    <name evidence="2" type="ORF">SDC9_158688</name>
</gene>
<proteinExistence type="predicted"/>
<protein>
    <submittedName>
        <fullName evidence="2">Uncharacterized protein</fullName>
    </submittedName>
</protein>
<comment type="caution">
    <text evidence="2">The sequence shown here is derived from an EMBL/GenBank/DDBJ whole genome shotgun (WGS) entry which is preliminary data.</text>
</comment>
<keyword evidence="1" id="KW-0472">Membrane</keyword>
<reference evidence="2" key="1">
    <citation type="submission" date="2019-08" db="EMBL/GenBank/DDBJ databases">
        <authorList>
            <person name="Kucharzyk K."/>
            <person name="Murdoch R.W."/>
            <person name="Higgins S."/>
            <person name="Loffler F."/>
        </authorList>
    </citation>
    <scope>NUCLEOTIDE SEQUENCE</scope>
</reference>
<feature type="transmembrane region" description="Helical" evidence="1">
    <location>
        <begin position="28"/>
        <end position="47"/>
    </location>
</feature>
<evidence type="ECO:0000313" key="2">
    <source>
        <dbReference type="EMBL" id="MPN11387.1"/>
    </source>
</evidence>